<evidence type="ECO:0000259" key="1">
    <source>
        <dbReference type="PROSITE" id="PS50006"/>
    </source>
</evidence>
<dbReference type="InterPro" id="IPR050923">
    <property type="entry name" value="Cell_Proc_Reg/RNA_Proc"/>
</dbReference>
<dbReference type="InterPro" id="IPR000253">
    <property type="entry name" value="FHA_dom"/>
</dbReference>
<dbReference type="InterPro" id="IPR008984">
    <property type="entry name" value="SMAD_FHA_dom_sf"/>
</dbReference>
<dbReference type="PROSITE" id="PS50006">
    <property type="entry name" value="FHA_DOMAIN"/>
    <property type="match status" value="1"/>
</dbReference>
<sequence length="124" mass="13961">SDRFGKTAVALEKEIQSREAEAAGDVEKEKVNLEATGLLDTVDADGHELYGGVKLQYHEPHDAASSGQYWRLYVFKGGKTIDTLHIHRKTCYRLGRERKVADIPLDHPSCSKQHAVIQFRKKTV</sequence>
<dbReference type="Gene3D" id="2.60.200.20">
    <property type="match status" value="1"/>
</dbReference>
<dbReference type="Pfam" id="PF00498">
    <property type="entry name" value="FHA"/>
    <property type="match status" value="1"/>
</dbReference>
<dbReference type="SUPFAM" id="SSF49879">
    <property type="entry name" value="SMAD/FHA domain"/>
    <property type="match status" value="1"/>
</dbReference>
<feature type="domain" description="FHA" evidence="1">
    <location>
        <begin position="92"/>
        <end position="124"/>
    </location>
</feature>
<dbReference type="AlphaFoldDB" id="A0A0H5RE03"/>
<name>A0A0H5RE03_9EUKA</name>
<feature type="non-terminal residue" evidence="2">
    <location>
        <position position="124"/>
    </location>
</feature>
<accession>A0A0H5RE03</accession>
<proteinExistence type="predicted"/>
<protein>
    <recommendedName>
        <fullName evidence="1">FHA domain-containing protein</fullName>
    </recommendedName>
</protein>
<dbReference type="EMBL" id="HACM01012038">
    <property type="protein sequence ID" value="CRZ12480.1"/>
    <property type="molecule type" value="Transcribed_RNA"/>
</dbReference>
<dbReference type="PANTHER" id="PTHR23308">
    <property type="entry name" value="NUCLEAR INHIBITOR OF PROTEIN PHOSPHATASE-1"/>
    <property type="match status" value="1"/>
</dbReference>
<feature type="non-terminal residue" evidence="2">
    <location>
        <position position="1"/>
    </location>
</feature>
<reference evidence="2" key="1">
    <citation type="submission" date="2015-04" db="EMBL/GenBank/DDBJ databases">
        <title>The genome sequence of the plant pathogenic Rhizarian Plasmodiophora brassicae reveals insights in its biotrophic life cycle and the origin of chitin synthesis.</title>
        <authorList>
            <person name="Schwelm A."/>
            <person name="Fogelqvist J."/>
            <person name="Knaust A."/>
            <person name="Julke S."/>
            <person name="Lilja T."/>
            <person name="Dhandapani V."/>
            <person name="Bonilla-Rosso G."/>
            <person name="Karlsson M."/>
            <person name="Shevchenko A."/>
            <person name="Choi S.R."/>
            <person name="Kim H.G."/>
            <person name="Park J.Y."/>
            <person name="Lim Y.P."/>
            <person name="Ludwig-Muller J."/>
            <person name="Dixelius C."/>
        </authorList>
    </citation>
    <scope>NUCLEOTIDE SEQUENCE</scope>
    <source>
        <tissue evidence="2">Potato root galls</tissue>
    </source>
</reference>
<evidence type="ECO:0000313" key="2">
    <source>
        <dbReference type="EMBL" id="CRZ12480.1"/>
    </source>
</evidence>
<organism evidence="2">
    <name type="scientific">Spongospora subterranea</name>
    <dbReference type="NCBI Taxonomy" id="70186"/>
    <lineage>
        <taxon>Eukaryota</taxon>
        <taxon>Sar</taxon>
        <taxon>Rhizaria</taxon>
        <taxon>Endomyxa</taxon>
        <taxon>Phytomyxea</taxon>
        <taxon>Plasmodiophorida</taxon>
        <taxon>Plasmodiophoridae</taxon>
        <taxon>Spongospora</taxon>
    </lineage>
</organism>